<comment type="caution">
    <text evidence="2">The sequence shown here is derived from an EMBL/GenBank/DDBJ whole genome shotgun (WGS) entry which is preliminary data.</text>
</comment>
<dbReference type="RefSeq" id="XP_041223920.1">
    <property type="nucleotide sequence ID" value="XM_041367399.1"/>
</dbReference>
<accession>A0AAD4E253</accession>
<dbReference type="EMBL" id="JABBWK010000040">
    <property type="protein sequence ID" value="KAG1898344.1"/>
    <property type="molecule type" value="Genomic_DNA"/>
</dbReference>
<feature type="compositionally biased region" description="Basic and acidic residues" evidence="1">
    <location>
        <begin position="499"/>
        <end position="510"/>
    </location>
</feature>
<dbReference type="AlphaFoldDB" id="A0AAD4E253"/>
<dbReference type="Proteomes" id="UP001195769">
    <property type="component" value="Unassembled WGS sequence"/>
</dbReference>
<keyword evidence="3" id="KW-1185">Reference proteome</keyword>
<feature type="compositionally biased region" description="Basic and acidic residues" evidence="1">
    <location>
        <begin position="532"/>
        <end position="553"/>
    </location>
</feature>
<feature type="compositionally biased region" description="Polar residues" evidence="1">
    <location>
        <begin position="394"/>
        <end position="408"/>
    </location>
</feature>
<dbReference type="GeneID" id="64661697"/>
<feature type="region of interest" description="Disordered" evidence="1">
    <location>
        <begin position="373"/>
        <end position="673"/>
    </location>
</feature>
<evidence type="ECO:0000256" key="1">
    <source>
        <dbReference type="SAM" id="MobiDB-lite"/>
    </source>
</evidence>
<name>A0AAD4E253_9AGAM</name>
<protein>
    <submittedName>
        <fullName evidence="2">Uncharacterized protein</fullName>
    </submittedName>
</protein>
<reference evidence="2" key="1">
    <citation type="journal article" date="2020" name="New Phytol.">
        <title>Comparative genomics reveals dynamic genome evolution in host specialist ectomycorrhizal fungi.</title>
        <authorList>
            <person name="Lofgren L.A."/>
            <person name="Nguyen N.H."/>
            <person name="Vilgalys R."/>
            <person name="Ruytinx J."/>
            <person name="Liao H.L."/>
            <person name="Branco S."/>
            <person name="Kuo A."/>
            <person name="LaButti K."/>
            <person name="Lipzen A."/>
            <person name="Andreopoulos W."/>
            <person name="Pangilinan J."/>
            <person name="Riley R."/>
            <person name="Hundley H."/>
            <person name="Na H."/>
            <person name="Barry K."/>
            <person name="Grigoriev I.V."/>
            <person name="Stajich J.E."/>
            <person name="Kennedy P.G."/>
        </authorList>
    </citation>
    <scope>NUCLEOTIDE SEQUENCE</scope>
    <source>
        <strain evidence="2">FC203</strain>
    </source>
</reference>
<organism evidence="2 3">
    <name type="scientific">Suillus fuscotomentosus</name>
    <dbReference type="NCBI Taxonomy" id="1912939"/>
    <lineage>
        <taxon>Eukaryota</taxon>
        <taxon>Fungi</taxon>
        <taxon>Dikarya</taxon>
        <taxon>Basidiomycota</taxon>
        <taxon>Agaricomycotina</taxon>
        <taxon>Agaricomycetes</taxon>
        <taxon>Agaricomycetidae</taxon>
        <taxon>Boletales</taxon>
        <taxon>Suillineae</taxon>
        <taxon>Suillaceae</taxon>
        <taxon>Suillus</taxon>
    </lineage>
</organism>
<evidence type="ECO:0000313" key="3">
    <source>
        <dbReference type="Proteomes" id="UP001195769"/>
    </source>
</evidence>
<proteinExistence type="predicted"/>
<gene>
    <name evidence="2" type="ORF">F5891DRAFT_1191017</name>
</gene>
<evidence type="ECO:0000313" key="2">
    <source>
        <dbReference type="EMBL" id="KAG1898344.1"/>
    </source>
</evidence>
<feature type="compositionally biased region" description="Polar residues" evidence="1">
    <location>
        <begin position="449"/>
        <end position="463"/>
    </location>
</feature>
<sequence length="673" mass="75157">MSDHDSGSESESNKQPALNEDEVAILQSYIEQWDSAEVSDRNKVLKAAATEARTKAPVMGIRLLKDRKAVYETWFRNQGMKKKPAKPPIKMGQRWTERSVIDTLRKKELLKTIQDETGAKPGTKEMINHYTKQLNLLIASLSPEELKEAKETADIWNRQGVPDDVKSDIARKKSDDMIHHFATEMWNRAGMRVFVVSAWKNEEGKIHVAGHDYNNEYGGADSFMKTRKWDAILPEWDSYAESAFDGNLDGDAVATRKKGRQDKTYILDVGDDGYPVLPACDSMDLDTKKAVVRAFLTWHYRKCCGDPKISIPWKYVIPRCGEIIPTECLPEGHNLAEPSKKRAKSAVLEFIGWWDNDKEDMVLAADMEVPVTTARKNKRKLKEMSDPPRKQARPRQQSPAGRSQSGINAKTKRAGQEPETNIRHGTAASGRAQKNHKVKRPSNKESDDAQTISDESLAEQSNGSEDDIPSGQTAIVPKRLRGRPVLIRGSNDSDSEVEENIREKSVEPARGKKGAFPIQAAAIDMRSSKKGAAVEKPRDGPPKHVQKGPDPDRSASAVTRKAIAPRQRMADLPTEAGRSSRERKDAVVGAKARGQKRTAEECLEGSPAKRKRCQGVQQDKVASIEAKEKPRKKRVEEATDGSPSKRTRSKTSQLAAGKRSRKPNSRYNDYVKP</sequence>